<dbReference type="Pfam" id="PF00535">
    <property type="entry name" value="Glycos_transf_2"/>
    <property type="match status" value="1"/>
</dbReference>
<evidence type="ECO:0000313" key="6">
    <source>
        <dbReference type="EMBL" id="KIL43547.1"/>
    </source>
</evidence>
<evidence type="ECO:0000256" key="4">
    <source>
        <dbReference type="ARBA" id="ARBA00022679"/>
    </source>
</evidence>
<organism evidence="6 7">
    <name type="scientific">Jeotgalibacillus alimentarius</name>
    <dbReference type="NCBI Taxonomy" id="135826"/>
    <lineage>
        <taxon>Bacteria</taxon>
        <taxon>Bacillati</taxon>
        <taxon>Bacillota</taxon>
        <taxon>Bacilli</taxon>
        <taxon>Bacillales</taxon>
        <taxon>Caryophanaceae</taxon>
        <taxon>Jeotgalibacillus</taxon>
    </lineage>
</organism>
<dbReference type="EMBL" id="JXRQ01000029">
    <property type="protein sequence ID" value="KIL43547.1"/>
    <property type="molecule type" value="Genomic_DNA"/>
</dbReference>
<dbReference type="GO" id="GO:0016757">
    <property type="term" value="F:glycosyltransferase activity"/>
    <property type="evidence" value="ECO:0007669"/>
    <property type="project" value="UniProtKB-KW"/>
</dbReference>
<dbReference type="PANTHER" id="PTHR43179">
    <property type="entry name" value="RHAMNOSYLTRANSFERASE WBBL"/>
    <property type="match status" value="1"/>
</dbReference>
<comment type="similarity">
    <text evidence="2">Belongs to the glycosyltransferase 2 family.</text>
</comment>
<proteinExistence type="inferred from homology"/>
<dbReference type="AlphaFoldDB" id="A0A0C2V3E5"/>
<evidence type="ECO:0000259" key="5">
    <source>
        <dbReference type="Pfam" id="PF00535"/>
    </source>
</evidence>
<evidence type="ECO:0000256" key="3">
    <source>
        <dbReference type="ARBA" id="ARBA00022676"/>
    </source>
</evidence>
<evidence type="ECO:0000256" key="2">
    <source>
        <dbReference type="ARBA" id="ARBA00006739"/>
    </source>
</evidence>
<dbReference type="Gene3D" id="3.90.550.10">
    <property type="entry name" value="Spore Coat Polysaccharide Biosynthesis Protein SpsA, Chain A"/>
    <property type="match status" value="1"/>
</dbReference>
<protein>
    <recommendedName>
        <fullName evidence="5">Glycosyltransferase 2-like domain-containing protein</fullName>
    </recommendedName>
</protein>
<keyword evidence="3" id="KW-0328">Glycosyltransferase</keyword>
<comment type="pathway">
    <text evidence="1">Cell wall biogenesis; cell wall polysaccharide biosynthesis.</text>
</comment>
<sequence>MDEKSVAIILLNWNAYNDTVECLHSLEKLVYQNFHVFLVDNDSKDQSYEKLRADQLSGTFSLPLTIIQSGSNMGCAGGNNVGMKAAYEQGYEYLWMLNNDTIVDQHSLTRLVEEMETDHQIGIVGSKIINMNNNLVWFAGGSINQYLGTSTPYGIDQEESEKFNTRKEVGFVVGCSMLFRRELIELIGWLNEDYFIYYEDTDWNLKAKKAGMKIVYVPDSLIYHKESSSTKSEELSPHYAYYLMRNGYLFVKRNNPKYKVIALLYMAYRIVKFHLLYVLNKDHKLKRSRMIFKGALHGLKNQIGQFSD</sequence>
<gene>
    <name evidence="6" type="ORF">KP77_32530</name>
</gene>
<feature type="domain" description="Glycosyltransferase 2-like" evidence="5">
    <location>
        <begin position="8"/>
        <end position="185"/>
    </location>
</feature>
<dbReference type="InterPro" id="IPR029044">
    <property type="entry name" value="Nucleotide-diphossugar_trans"/>
</dbReference>
<evidence type="ECO:0000256" key="1">
    <source>
        <dbReference type="ARBA" id="ARBA00004776"/>
    </source>
</evidence>
<dbReference type="InterPro" id="IPR001173">
    <property type="entry name" value="Glyco_trans_2-like"/>
</dbReference>
<dbReference type="SUPFAM" id="SSF53448">
    <property type="entry name" value="Nucleotide-diphospho-sugar transferases"/>
    <property type="match status" value="1"/>
</dbReference>
<dbReference type="RefSeq" id="WP_052474366.1">
    <property type="nucleotide sequence ID" value="NZ_JXRQ01000029.1"/>
</dbReference>
<evidence type="ECO:0000313" key="7">
    <source>
        <dbReference type="Proteomes" id="UP000031950"/>
    </source>
</evidence>
<dbReference type="Proteomes" id="UP000031950">
    <property type="component" value="Unassembled WGS sequence"/>
</dbReference>
<dbReference type="PANTHER" id="PTHR43179:SF12">
    <property type="entry name" value="GALACTOFURANOSYLTRANSFERASE GLFT2"/>
    <property type="match status" value="1"/>
</dbReference>
<dbReference type="CDD" id="cd04186">
    <property type="entry name" value="GT_2_like_c"/>
    <property type="match status" value="1"/>
</dbReference>
<reference evidence="6 7" key="1">
    <citation type="submission" date="2015-01" db="EMBL/GenBank/DDBJ databases">
        <title>Genome sequence of Jeotgalibacillus alimentarius.</title>
        <authorList>
            <person name="Goh K.M."/>
            <person name="Chan K.-G."/>
            <person name="Yaakop A.S."/>
            <person name="Ee R."/>
            <person name="Gan H.M."/>
            <person name="Chan C.S."/>
        </authorList>
    </citation>
    <scope>NUCLEOTIDE SEQUENCE [LARGE SCALE GENOMIC DNA]</scope>
    <source>
        <strain evidence="6 7">YKJ-13</strain>
    </source>
</reference>
<keyword evidence="7" id="KW-1185">Reference proteome</keyword>
<dbReference type="PATRIC" id="fig|135826.4.peg.3231"/>
<dbReference type="OrthoDB" id="9771846at2"/>
<comment type="caution">
    <text evidence="6">The sequence shown here is derived from an EMBL/GenBank/DDBJ whole genome shotgun (WGS) entry which is preliminary data.</text>
</comment>
<name>A0A0C2V3E5_9BACL</name>
<dbReference type="STRING" id="135826.KP77_32530"/>
<keyword evidence="4" id="KW-0808">Transferase</keyword>
<accession>A0A0C2V3E5</accession>